<protein>
    <submittedName>
        <fullName evidence="1">Uncharacterized protein</fullName>
    </submittedName>
</protein>
<sequence length="134" mass="15046">RRILIGSYIGPYIDQKSSPVLECGGKYPLGWNGAATHKIDKEYSIRLFNSALLTGSFPDKLLSARTTFIPKIPSPAPWSDYGPITILPHVTRILQSIIDKRLRVIPYNNVHKAFRKVDSVSENTIHFGPNHSTF</sequence>
<dbReference type="AlphaFoldDB" id="A0A0K2V0F1"/>
<dbReference type="EMBL" id="HACA01026593">
    <property type="protein sequence ID" value="CDW43954.1"/>
    <property type="molecule type" value="Transcribed_RNA"/>
</dbReference>
<feature type="non-terminal residue" evidence="1">
    <location>
        <position position="1"/>
    </location>
</feature>
<evidence type="ECO:0000313" key="1">
    <source>
        <dbReference type="EMBL" id="CDW43954.1"/>
    </source>
</evidence>
<name>A0A0K2V0F1_LEPSM</name>
<organism evidence="1">
    <name type="scientific">Lepeophtheirus salmonis</name>
    <name type="common">Salmon louse</name>
    <name type="synonym">Caligus salmonis</name>
    <dbReference type="NCBI Taxonomy" id="72036"/>
    <lineage>
        <taxon>Eukaryota</taxon>
        <taxon>Metazoa</taxon>
        <taxon>Ecdysozoa</taxon>
        <taxon>Arthropoda</taxon>
        <taxon>Crustacea</taxon>
        <taxon>Multicrustacea</taxon>
        <taxon>Hexanauplia</taxon>
        <taxon>Copepoda</taxon>
        <taxon>Siphonostomatoida</taxon>
        <taxon>Caligidae</taxon>
        <taxon>Lepeophtheirus</taxon>
    </lineage>
</organism>
<reference evidence="1" key="1">
    <citation type="submission" date="2014-05" db="EMBL/GenBank/DDBJ databases">
        <authorList>
            <person name="Chronopoulou M."/>
        </authorList>
    </citation>
    <scope>NUCLEOTIDE SEQUENCE</scope>
    <source>
        <tissue evidence="1">Whole organism</tissue>
    </source>
</reference>
<accession>A0A0K2V0F1</accession>
<proteinExistence type="predicted"/>